<dbReference type="PROSITE" id="PS51257">
    <property type="entry name" value="PROKAR_LIPOPROTEIN"/>
    <property type="match status" value="1"/>
</dbReference>
<dbReference type="InterPro" id="IPR004175">
    <property type="entry name" value="RNA_CPDase"/>
</dbReference>
<dbReference type="AlphaFoldDB" id="A0A938B3Z5"/>
<dbReference type="NCBIfam" id="TIGR02258">
    <property type="entry name" value="2_5_ligase"/>
    <property type="match status" value="1"/>
</dbReference>
<accession>A0A938B3Z5</accession>
<feature type="non-terminal residue" evidence="2">
    <location>
        <position position="161"/>
    </location>
</feature>
<name>A0A938B3Z5_UNCTE</name>
<protein>
    <submittedName>
        <fullName evidence="2">RNA 2',3'-cyclic phosphodiesterase</fullName>
    </submittedName>
</protein>
<evidence type="ECO:0000313" key="3">
    <source>
        <dbReference type="Proteomes" id="UP000712673"/>
    </source>
</evidence>
<dbReference type="SUPFAM" id="SSF55144">
    <property type="entry name" value="LigT-like"/>
    <property type="match status" value="1"/>
</dbReference>
<dbReference type="HAMAP" id="MF_01940">
    <property type="entry name" value="RNA_CPDase"/>
    <property type="match status" value="1"/>
</dbReference>
<organism evidence="2 3">
    <name type="scientific">Tectimicrobiota bacterium</name>
    <dbReference type="NCBI Taxonomy" id="2528274"/>
    <lineage>
        <taxon>Bacteria</taxon>
        <taxon>Pseudomonadati</taxon>
        <taxon>Nitrospinota/Tectimicrobiota group</taxon>
        <taxon>Candidatus Tectimicrobiota</taxon>
    </lineage>
</organism>
<dbReference type="Gene3D" id="3.90.1140.10">
    <property type="entry name" value="Cyclic phosphodiesterase"/>
    <property type="match status" value="1"/>
</dbReference>
<evidence type="ECO:0000256" key="1">
    <source>
        <dbReference type="ARBA" id="ARBA00022801"/>
    </source>
</evidence>
<proteinExistence type="inferred from homology"/>
<keyword evidence="1" id="KW-0378">Hydrolase</keyword>
<reference evidence="2" key="1">
    <citation type="submission" date="2019-03" db="EMBL/GenBank/DDBJ databases">
        <title>Lake Tanganyika Metagenome-Assembled Genomes (MAGs).</title>
        <authorList>
            <person name="Tran P."/>
        </authorList>
    </citation>
    <scope>NUCLEOTIDE SEQUENCE</scope>
    <source>
        <strain evidence="2">K_DeepCast_65m_m2_066</strain>
    </source>
</reference>
<comment type="caution">
    <text evidence="2">The sequence shown here is derived from an EMBL/GenBank/DDBJ whole genome shotgun (WGS) entry which is preliminary data.</text>
</comment>
<dbReference type="EMBL" id="VGLS01000707">
    <property type="protein sequence ID" value="MBM3225856.1"/>
    <property type="molecule type" value="Genomic_DNA"/>
</dbReference>
<dbReference type="GO" id="GO:0004113">
    <property type="term" value="F:2',3'-cyclic-nucleotide 3'-phosphodiesterase activity"/>
    <property type="evidence" value="ECO:0007669"/>
    <property type="project" value="InterPro"/>
</dbReference>
<dbReference type="InterPro" id="IPR009097">
    <property type="entry name" value="Cyclic_Pdiesterase"/>
</dbReference>
<dbReference type="Proteomes" id="UP000712673">
    <property type="component" value="Unassembled WGS sequence"/>
</dbReference>
<dbReference type="PANTHER" id="PTHR35561:SF1">
    <property type="entry name" value="RNA 2',3'-CYCLIC PHOSPHODIESTERASE"/>
    <property type="match status" value="1"/>
</dbReference>
<sequence length="161" mass="18207">MMLRTFIALTPPPTLQATLAAVQACLQPLALPWRWIPPAHIHLTLKFLGDIPSTQLPALTETLTQVAQQHRAFPLHLRALGCFPHPTRPRVLWVGVTDQEQALHRLHATLLRALHVHCLPPDEHPFHPHLTLARIRETTRTSALVPFLQTYQTQCFGSFDV</sequence>
<dbReference type="Pfam" id="PF13563">
    <property type="entry name" value="2_5_RNA_ligase2"/>
    <property type="match status" value="1"/>
</dbReference>
<evidence type="ECO:0000313" key="2">
    <source>
        <dbReference type="EMBL" id="MBM3225856.1"/>
    </source>
</evidence>
<dbReference type="GO" id="GO:0008664">
    <property type="term" value="F:RNA 2',3'-cyclic 3'-phosphodiesterase activity"/>
    <property type="evidence" value="ECO:0007669"/>
    <property type="project" value="InterPro"/>
</dbReference>
<dbReference type="PANTHER" id="PTHR35561">
    <property type="entry name" value="RNA 2',3'-CYCLIC PHOSPHODIESTERASE"/>
    <property type="match status" value="1"/>
</dbReference>
<gene>
    <name evidence="2" type="primary">thpR</name>
    <name evidence="2" type="ORF">FJZ47_18950</name>
</gene>